<keyword evidence="3" id="KW-1185">Reference proteome</keyword>
<feature type="domain" description="VOC" evidence="1">
    <location>
        <begin position="2"/>
        <end position="143"/>
    </location>
</feature>
<dbReference type="Gene3D" id="3.10.180.10">
    <property type="entry name" value="2,3-Dihydroxybiphenyl 1,2-Dioxygenase, domain 1"/>
    <property type="match status" value="1"/>
</dbReference>
<dbReference type="PROSITE" id="PS51819">
    <property type="entry name" value="VOC"/>
    <property type="match status" value="1"/>
</dbReference>
<gene>
    <name evidence="2" type="ORF">WG622_17175</name>
</gene>
<dbReference type="SUPFAM" id="SSF54593">
    <property type="entry name" value="Glyoxalase/Bleomycin resistance protein/Dihydroxybiphenyl dioxygenase"/>
    <property type="match status" value="1"/>
</dbReference>
<protein>
    <submittedName>
        <fullName evidence="2">VOC family protein</fullName>
    </submittedName>
</protein>
<proteinExistence type="predicted"/>
<dbReference type="InterPro" id="IPR029068">
    <property type="entry name" value="Glyas_Bleomycin-R_OHBP_Dase"/>
</dbReference>
<evidence type="ECO:0000313" key="3">
    <source>
        <dbReference type="Proteomes" id="UP001368270"/>
    </source>
</evidence>
<name>A0ABU8QKQ1_9RHOB</name>
<dbReference type="EMBL" id="JBBGAZ010000015">
    <property type="protein sequence ID" value="MEJ5219990.1"/>
    <property type="molecule type" value="Genomic_DNA"/>
</dbReference>
<dbReference type="RefSeq" id="WP_339404644.1">
    <property type="nucleotide sequence ID" value="NZ_JBBGAZ010000015.1"/>
</dbReference>
<comment type="caution">
    <text evidence="2">The sequence shown here is derived from an EMBL/GenBank/DDBJ whole genome shotgun (WGS) entry which is preliminary data.</text>
</comment>
<dbReference type="InterPro" id="IPR037523">
    <property type="entry name" value="VOC_core"/>
</dbReference>
<evidence type="ECO:0000259" key="1">
    <source>
        <dbReference type="PROSITE" id="PS51819"/>
    </source>
</evidence>
<evidence type="ECO:0000313" key="2">
    <source>
        <dbReference type="EMBL" id="MEJ5219990.1"/>
    </source>
</evidence>
<dbReference type="Proteomes" id="UP001368270">
    <property type="component" value="Unassembled WGS sequence"/>
</dbReference>
<reference evidence="2 3" key="1">
    <citation type="submission" date="2024-03" db="EMBL/GenBank/DDBJ databases">
        <title>Cognatishimia coralii sp. nov., a marine bacterium isolated from coral surrounding seawater.</title>
        <authorList>
            <person name="Liu X."/>
            <person name="Liu S."/>
            <person name="Sun H."/>
            <person name="Zhang Y."/>
        </authorList>
    </citation>
    <scope>NUCLEOTIDE SEQUENCE [LARGE SCALE GENOMIC DNA]</scope>
    <source>
        <strain evidence="2 3">D5M38</strain>
    </source>
</reference>
<organism evidence="2 3">
    <name type="scientific">Cognatishimia coralii</name>
    <dbReference type="NCBI Taxonomy" id="3083254"/>
    <lineage>
        <taxon>Bacteria</taxon>
        <taxon>Pseudomonadati</taxon>
        <taxon>Pseudomonadota</taxon>
        <taxon>Alphaproteobacteria</taxon>
        <taxon>Rhodobacterales</taxon>
        <taxon>Paracoccaceae</taxon>
        <taxon>Cognatishimia</taxon>
    </lineage>
</organism>
<sequence>MKIRHISITARDAIALARFYVEVFGLEERRAAKRLSGELISRGNGLPNTEVLSIWLNAPDQSEPFLELMEYDEPLCRGEPAVNEPGFGHIAIRVSNIDDTIQAILKNGGSMQGEVVNLGTIENPIKLVYIRDLEGNILELEETK</sequence>
<accession>A0ABU8QKQ1</accession>
<dbReference type="Pfam" id="PF13669">
    <property type="entry name" value="Glyoxalase_4"/>
    <property type="match status" value="1"/>
</dbReference>